<dbReference type="EMBL" id="JABVXQ010000005">
    <property type="protein sequence ID" value="KAF6109677.1"/>
    <property type="molecule type" value="Genomic_DNA"/>
</dbReference>
<gene>
    <name evidence="1" type="ORF">HJG60_010908</name>
</gene>
<protein>
    <submittedName>
        <fullName evidence="1">Uncharacterized protein</fullName>
    </submittedName>
</protein>
<comment type="caution">
    <text evidence="1">The sequence shown here is derived from an EMBL/GenBank/DDBJ whole genome shotgun (WGS) entry which is preliminary data.</text>
</comment>
<organism evidence="1 2">
    <name type="scientific">Phyllostomus discolor</name>
    <name type="common">pale spear-nosed bat</name>
    <dbReference type="NCBI Taxonomy" id="89673"/>
    <lineage>
        <taxon>Eukaryota</taxon>
        <taxon>Metazoa</taxon>
        <taxon>Chordata</taxon>
        <taxon>Craniata</taxon>
        <taxon>Vertebrata</taxon>
        <taxon>Euteleostomi</taxon>
        <taxon>Mammalia</taxon>
        <taxon>Eutheria</taxon>
        <taxon>Laurasiatheria</taxon>
        <taxon>Chiroptera</taxon>
        <taxon>Yangochiroptera</taxon>
        <taxon>Phyllostomidae</taxon>
        <taxon>Phyllostominae</taxon>
        <taxon>Phyllostomus</taxon>
    </lineage>
</organism>
<proteinExistence type="predicted"/>
<dbReference type="AlphaFoldDB" id="A0A834A743"/>
<accession>A0A834A743</accession>
<evidence type="ECO:0000313" key="1">
    <source>
        <dbReference type="EMBL" id="KAF6109677.1"/>
    </source>
</evidence>
<evidence type="ECO:0000313" key="2">
    <source>
        <dbReference type="Proteomes" id="UP000664940"/>
    </source>
</evidence>
<name>A0A834A743_9CHIR</name>
<sequence>MYLFWDLRYRDYPVCSYCGRILGFKSKVTPHKYTNKKPFITFCLLTFVLAPKIHIARNNISVQGSTLHHNWEGNGSEYLLNNNRSYHMWSPRHLSLLILCASHWLSCSVFLDGFWRSLHTLQCLRVQTLDFLFLFTAIS</sequence>
<reference evidence="1 2" key="1">
    <citation type="journal article" date="2020" name="Nature">
        <title>Six reference-quality genomes reveal evolution of bat adaptations.</title>
        <authorList>
            <person name="Jebb D."/>
            <person name="Huang Z."/>
            <person name="Pippel M."/>
            <person name="Hughes G.M."/>
            <person name="Lavrichenko K."/>
            <person name="Devanna P."/>
            <person name="Winkler S."/>
            <person name="Jermiin L.S."/>
            <person name="Skirmuntt E.C."/>
            <person name="Katzourakis A."/>
            <person name="Burkitt-Gray L."/>
            <person name="Ray D.A."/>
            <person name="Sullivan K.A.M."/>
            <person name="Roscito J.G."/>
            <person name="Kirilenko B.M."/>
            <person name="Davalos L.M."/>
            <person name="Corthals A.P."/>
            <person name="Power M.L."/>
            <person name="Jones G."/>
            <person name="Ransome R.D."/>
            <person name="Dechmann D.K.N."/>
            <person name="Locatelli A.G."/>
            <person name="Puechmaille S.J."/>
            <person name="Fedrigo O."/>
            <person name="Jarvis E.D."/>
            <person name="Hiller M."/>
            <person name="Vernes S.C."/>
            <person name="Myers E.W."/>
            <person name="Teeling E.C."/>
        </authorList>
    </citation>
    <scope>NUCLEOTIDE SEQUENCE [LARGE SCALE GENOMIC DNA]</scope>
    <source>
        <strain evidence="1">Bat1K_MPI-CBG_1</strain>
    </source>
</reference>
<dbReference type="Proteomes" id="UP000664940">
    <property type="component" value="Unassembled WGS sequence"/>
</dbReference>